<dbReference type="RefSeq" id="WP_200197409.1">
    <property type="nucleotide sequence ID" value="NZ_JAENHM010000067.1"/>
</dbReference>
<keyword evidence="10" id="KW-1185">Reference proteome</keyword>
<keyword evidence="5 7" id="KW-0472">Membrane</keyword>
<comment type="similarity">
    <text evidence="2">Belongs to the drug/metabolite transporter (DMT) superfamily. 10 TMS drug/metabolite exporter (DME) (TC 2.A.7.3) family.</text>
</comment>
<organism evidence="9 10">
    <name type="scientific">Azospirillum endophyticum</name>
    <dbReference type="NCBI Taxonomy" id="2800326"/>
    <lineage>
        <taxon>Bacteria</taxon>
        <taxon>Pseudomonadati</taxon>
        <taxon>Pseudomonadota</taxon>
        <taxon>Alphaproteobacteria</taxon>
        <taxon>Rhodospirillales</taxon>
        <taxon>Azospirillaceae</taxon>
        <taxon>Azospirillum</taxon>
    </lineage>
</organism>
<dbReference type="Pfam" id="PF00892">
    <property type="entry name" value="EamA"/>
    <property type="match status" value="2"/>
</dbReference>
<evidence type="ECO:0000256" key="4">
    <source>
        <dbReference type="ARBA" id="ARBA00022989"/>
    </source>
</evidence>
<comment type="caution">
    <text evidence="9">The sequence shown here is derived from an EMBL/GenBank/DDBJ whole genome shotgun (WGS) entry which is preliminary data.</text>
</comment>
<evidence type="ECO:0000259" key="8">
    <source>
        <dbReference type="Pfam" id="PF00892"/>
    </source>
</evidence>
<evidence type="ECO:0000256" key="7">
    <source>
        <dbReference type="SAM" id="Phobius"/>
    </source>
</evidence>
<evidence type="ECO:0000256" key="2">
    <source>
        <dbReference type="ARBA" id="ARBA00009853"/>
    </source>
</evidence>
<dbReference type="InterPro" id="IPR037185">
    <property type="entry name" value="EmrE-like"/>
</dbReference>
<sequence length="333" mass="34380">MPGQTPETSAGLQSEPVAEPESKPPPCPSPKPPSAGNHGWVVLRLVSAGLFVVMSLFVRLASVEAPVGQIVFYRSFFALPPIIAYLMWRRQFPSALKTRQPVGHLKRNLYGGVAMVLSFVSLAYLPLALATALGFLAPLLAVPAAVLVLRERPGAVAIGAALAGFVGVVLMLAPAFEGPTLDRDTIFGVASGLAMAVATAAGRVQIKTLTATEAPGTIAFYFAAICALGGLASWPFGWIDPTGPSLAYLIGAGVSGGLAHITMTEAMARAPVSIQAPFDYTAMLWALILDALIFGLLPSPVSLAGAAVIAASALVIPLAGRLNARPGALRPAR</sequence>
<dbReference type="PANTHER" id="PTHR22911:SF6">
    <property type="entry name" value="SOLUTE CARRIER FAMILY 35 MEMBER G1"/>
    <property type="match status" value="1"/>
</dbReference>
<keyword evidence="4 7" id="KW-1133">Transmembrane helix</keyword>
<feature type="domain" description="EamA" evidence="8">
    <location>
        <begin position="187"/>
        <end position="316"/>
    </location>
</feature>
<feature type="domain" description="EamA" evidence="8">
    <location>
        <begin position="40"/>
        <end position="172"/>
    </location>
</feature>
<feature type="transmembrane region" description="Helical" evidence="7">
    <location>
        <begin position="185"/>
        <end position="206"/>
    </location>
</feature>
<evidence type="ECO:0000256" key="1">
    <source>
        <dbReference type="ARBA" id="ARBA00004141"/>
    </source>
</evidence>
<evidence type="ECO:0000256" key="3">
    <source>
        <dbReference type="ARBA" id="ARBA00022692"/>
    </source>
</evidence>
<feature type="transmembrane region" description="Helical" evidence="7">
    <location>
        <begin position="245"/>
        <end position="268"/>
    </location>
</feature>
<comment type="subcellular location">
    <subcellularLocation>
        <location evidence="1">Membrane</location>
        <topology evidence="1">Multi-pass membrane protein</topology>
    </subcellularLocation>
</comment>
<dbReference type="EMBL" id="JAENHM010000067">
    <property type="protein sequence ID" value="MBK1840691.1"/>
    <property type="molecule type" value="Genomic_DNA"/>
</dbReference>
<evidence type="ECO:0000256" key="5">
    <source>
        <dbReference type="ARBA" id="ARBA00023136"/>
    </source>
</evidence>
<feature type="transmembrane region" description="Helical" evidence="7">
    <location>
        <begin position="132"/>
        <end position="149"/>
    </location>
</feature>
<keyword evidence="3 7" id="KW-0812">Transmembrane</keyword>
<accession>A0ABS1FB90</accession>
<feature type="region of interest" description="Disordered" evidence="6">
    <location>
        <begin position="1"/>
        <end position="33"/>
    </location>
</feature>
<evidence type="ECO:0000256" key="6">
    <source>
        <dbReference type="SAM" id="MobiDB-lite"/>
    </source>
</evidence>
<evidence type="ECO:0000313" key="10">
    <source>
        <dbReference type="Proteomes" id="UP000652760"/>
    </source>
</evidence>
<feature type="compositionally biased region" description="Pro residues" evidence="6">
    <location>
        <begin position="23"/>
        <end position="33"/>
    </location>
</feature>
<proteinExistence type="inferred from homology"/>
<gene>
    <name evidence="9" type="ORF">JHL17_25125</name>
</gene>
<protein>
    <submittedName>
        <fullName evidence="9">DMT family transporter</fullName>
    </submittedName>
</protein>
<feature type="transmembrane region" description="Helical" evidence="7">
    <location>
        <begin position="303"/>
        <end position="324"/>
    </location>
</feature>
<dbReference type="PANTHER" id="PTHR22911">
    <property type="entry name" value="ACYL-MALONYL CONDENSING ENZYME-RELATED"/>
    <property type="match status" value="1"/>
</dbReference>
<reference evidence="10" key="1">
    <citation type="submission" date="2021-01" db="EMBL/GenBank/DDBJ databases">
        <title>Genome public.</title>
        <authorList>
            <person name="Liu C."/>
            <person name="Sun Q."/>
        </authorList>
    </citation>
    <scope>NUCLEOTIDE SEQUENCE [LARGE SCALE GENOMIC DNA]</scope>
    <source>
        <strain evidence="10">YIM B02556</strain>
    </source>
</reference>
<feature type="transmembrane region" description="Helical" evidence="7">
    <location>
        <begin position="41"/>
        <end position="58"/>
    </location>
</feature>
<dbReference type="SUPFAM" id="SSF103481">
    <property type="entry name" value="Multidrug resistance efflux transporter EmrE"/>
    <property type="match status" value="2"/>
</dbReference>
<dbReference type="InterPro" id="IPR000620">
    <property type="entry name" value="EamA_dom"/>
</dbReference>
<feature type="transmembrane region" description="Helical" evidence="7">
    <location>
        <begin position="70"/>
        <end position="88"/>
    </location>
</feature>
<feature type="transmembrane region" description="Helical" evidence="7">
    <location>
        <begin position="218"/>
        <end position="239"/>
    </location>
</feature>
<feature type="transmembrane region" description="Helical" evidence="7">
    <location>
        <begin position="156"/>
        <end position="173"/>
    </location>
</feature>
<dbReference type="Proteomes" id="UP000652760">
    <property type="component" value="Unassembled WGS sequence"/>
</dbReference>
<evidence type="ECO:0000313" key="9">
    <source>
        <dbReference type="EMBL" id="MBK1840691.1"/>
    </source>
</evidence>
<name>A0ABS1FB90_9PROT</name>
<feature type="transmembrane region" description="Helical" evidence="7">
    <location>
        <begin position="280"/>
        <end position="297"/>
    </location>
</feature>
<feature type="compositionally biased region" description="Polar residues" evidence="6">
    <location>
        <begin position="1"/>
        <end position="12"/>
    </location>
</feature>